<keyword evidence="5" id="KW-0812">Transmembrane</keyword>
<protein>
    <recommendedName>
        <fullName evidence="10">POTRA domain-containing protein</fullName>
    </recommendedName>
</protein>
<dbReference type="InterPro" id="IPR005565">
    <property type="entry name" value="Hemolysn_activator_HlyB_C"/>
</dbReference>
<comment type="caution">
    <text evidence="11">The sequence shown here is derived from an EMBL/GenBank/DDBJ whole genome shotgun (WGS) entry which is preliminary data.</text>
</comment>
<keyword evidence="8" id="KW-0998">Cell outer membrane</keyword>
<keyword evidence="9" id="KW-0732">Signal</keyword>
<keyword evidence="7" id="KW-0472">Membrane</keyword>
<dbReference type="Pfam" id="PF03865">
    <property type="entry name" value="ShlB"/>
    <property type="match status" value="1"/>
</dbReference>
<dbReference type="GO" id="GO:0046819">
    <property type="term" value="P:protein secretion by the type V secretion system"/>
    <property type="evidence" value="ECO:0007669"/>
    <property type="project" value="TreeGrafter"/>
</dbReference>
<dbReference type="PANTHER" id="PTHR34597:SF1">
    <property type="entry name" value="HEME_HEMOPEXIN TRANSPORTER PROTEIN HUXB"/>
    <property type="match status" value="1"/>
</dbReference>
<dbReference type="GO" id="GO:0098046">
    <property type="term" value="C:type V protein secretion system complex"/>
    <property type="evidence" value="ECO:0007669"/>
    <property type="project" value="TreeGrafter"/>
</dbReference>
<organism evidence="11 12">
    <name type="scientific">Anaerovibrio lipolyticus</name>
    <dbReference type="NCBI Taxonomy" id="82374"/>
    <lineage>
        <taxon>Bacteria</taxon>
        <taxon>Bacillati</taxon>
        <taxon>Bacillota</taxon>
        <taxon>Negativicutes</taxon>
        <taxon>Selenomonadales</taxon>
        <taxon>Selenomonadaceae</taxon>
        <taxon>Anaerovibrio</taxon>
    </lineage>
</organism>
<accession>A0A0B2K458</accession>
<evidence type="ECO:0000256" key="3">
    <source>
        <dbReference type="ARBA" id="ARBA00022448"/>
    </source>
</evidence>
<keyword evidence="3" id="KW-0813">Transport</keyword>
<dbReference type="GO" id="GO:0009279">
    <property type="term" value="C:cell outer membrane"/>
    <property type="evidence" value="ECO:0007669"/>
    <property type="project" value="UniProtKB-SubCell"/>
</dbReference>
<dbReference type="InterPro" id="IPR034746">
    <property type="entry name" value="POTRA"/>
</dbReference>
<evidence type="ECO:0000256" key="9">
    <source>
        <dbReference type="SAM" id="SignalP"/>
    </source>
</evidence>
<dbReference type="RefSeq" id="WP_039206073.1">
    <property type="nucleotide sequence ID" value="NZ_JSCE01000042.1"/>
</dbReference>
<evidence type="ECO:0000313" key="11">
    <source>
        <dbReference type="EMBL" id="KHM52867.1"/>
    </source>
</evidence>
<evidence type="ECO:0000256" key="8">
    <source>
        <dbReference type="ARBA" id="ARBA00023237"/>
    </source>
</evidence>
<reference evidence="11 12" key="1">
    <citation type="journal article" date="2013" name="PLoS ONE">
        <title>Identification and characterization of three novel lipases belonging to families II and V from Anaerovibrio lipolyticus 5ST.</title>
        <authorList>
            <person name="Prive F."/>
            <person name="Kaderbhai N.N."/>
            <person name="Girdwood S."/>
            <person name="Worgan H.J."/>
            <person name="Pinloche E."/>
            <person name="Scollan N.D."/>
            <person name="Huws S.A."/>
            <person name="Newbold C.J."/>
        </authorList>
    </citation>
    <scope>NUCLEOTIDE SEQUENCE [LARGE SCALE GENOMIC DNA]</scope>
    <source>
        <strain evidence="11 12">5S</strain>
    </source>
</reference>
<dbReference type="InterPro" id="IPR051544">
    <property type="entry name" value="TPS_OM_transporter"/>
</dbReference>
<sequence>MSKKLSFLGLGLSLLMLPYNEATAAPFEMPDAGVISSNINKERNWKPKSDTDDVEVNIDLGQQKLGDNKIKVKVKELRLEGNTIFTSSELMEQVGHLITPQMTFNDMLQVSQAITDYYRKHGYMTTIAYLPTQNITEGIVTIEVMEGAYDDVSFDNSSELLTSRAEGLTHRAKKDRVINKHELDRMLFILNDIPGVKAHAFLSPGKSNGEAYTVFKLTTTEKQGGFIYVDNFGNHYTGRNRIGALYHWNNLSHVGDQLQLGYMRSTQYDDLQNYSIKYELPVFNHGTFASLEYYRTDYELGEKYRPLHAYGKSDTFRLATRTPLKRTLDNNLYFRFNVEYTRLTDRIGFWNTDSQRHLYGIRFGLDGDYRTKWFASNYKVMHTIGRAVMDTPYAKAGDVLGTEGNYQKTTFDFYHIQKLNDKLTAHLTLSGQKSWNNLDSSEKFYIAGYNGVRAFPQGEASGDDGFLGSFELRQALGNSNFKLAAFYDVGWVNMVHHNPFGNSESRYLQGAGLGLIYQQPGDWYVRIDYAMPIGDRYSNSYGHDMDGIWWFQAVKKI</sequence>
<feature type="chain" id="PRO_5002071562" description="POTRA domain-containing protein" evidence="9">
    <location>
        <begin position="25"/>
        <end position="557"/>
    </location>
</feature>
<evidence type="ECO:0000256" key="4">
    <source>
        <dbReference type="ARBA" id="ARBA00022452"/>
    </source>
</evidence>
<keyword evidence="12" id="KW-1185">Reference proteome</keyword>
<dbReference type="eggNOG" id="COG2831">
    <property type="taxonomic scope" value="Bacteria"/>
</dbReference>
<feature type="domain" description="POTRA" evidence="10">
    <location>
        <begin position="72"/>
        <end position="147"/>
    </location>
</feature>
<evidence type="ECO:0000313" key="12">
    <source>
        <dbReference type="Proteomes" id="UP000030993"/>
    </source>
</evidence>
<dbReference type="PANTHER" id="PTHR34597">
    <property type="entry name" value="SLR1661 PROTEIN"/>
    <property type="match status" value="1"/>
</dbReference>
<evidence type="ECO:0000256" key="5">
    <source>
        <dbReference type="ARBA" id="ARBA00022692"/>
    </source>
</evidence>
<gene>
    <name evidence="11" type="ORF">NZ47_02225</name>
</gene>
<name>A0A0B2K458_9FIRM</name>
<feature type="signal peptide" evidence="9">
    <location>
        <begin position="1"/>
        <end position="24"/>
    </location>
</feature>
<evidence type="ECO:0000256" key="1">
    <source>
        <dbReference type="ARBA" id="ARBA00004442"/>
    </source>
</evidence>
<dbReference type="Gene3D" id="3.10.20.310">
    <property type="entry name" value="membrane protein fhac"/>
    <property type="match status" value="1"/>
</dbReference>
<comment type="similarity">
    <text evidence="2">Belongs to the TPS (TC 1.B.20) family.</text>
</comment>
<dbReference type="InterPro" id="IPR013686">
    <property type="entry name" value="Polypept-transport_assoc_ShlB"/>
</dbReference>
<dbReference type="Proteomes" id="UP000030993">
    <property type="component" value="Unassembled WGS sequence"/>
</dbReference>
<proteinExistence type="inferred from homology"/>
<dbReference type="AlphaFoldDB" id="A0A0B2K458"/>
<dbReference type="Gene3D" id="2.40.160.50">
    <property type="entry name" value="membrane protein fhac: a member of the omp85/tpsb transporter family"/>
    <property type="match status" value="1"/>
</dbReference>
<dbReference type="GO" id="GO:0008320">
    <property type="term" value="F:protein transmembrane transporter activity"/>
    <property type="evidence" value="ECO:0007669"/>
    <property type="project" value="TreeGrafter"/>
</dbReference>
<comment type="subcellular location">
    <subcellularLocation>
        <location evidence="1">Cell outer membrane</location>
    </subcellularLocation>
</comment>
<keyword evidence="4" id="KW-1134">Transmembrane beta strand</keyword>
<dbReference type="Pfam" id="PF08479">
    <property type="entry name" value="POTRA_2"/>
    <property type="match status" value="1"/>
</dbReference>
<dbReference type="EMBL" id="JSCE01000042">
    <property type="protein sequence ID" value="KHM52867.1"/>
    <property type="molecule type" value="Genomic_DNA"/>
</dbReference>
<evidence type="ECO:0000256" key="2">
    <source>
        <dbReference type="ARBA" id="ARBA00009055"/>
    </source>
</evidence>
<evidence type="ECO:0000259" key="10">
    <source>
        <dbReference type="PROSITE" id="PS51779"/>
    </source>
</evidence>
<keyword evidence="6" id="KW-0653">Protein transport</keyword>
<evidence type="ECO:0000256" key="7">
    <source>
        <dbReference type="ARBA" id="ARBA00023136"/>
    </source>
</evidence>
<dbReference type="PROSITE" id="PS51779">
    <property type="entry name" value="POTRA"/>
    <property type="match status" value="1"/>
</dbReference>
<evidence type="ECO:0000256" key="6">
    <source>
        <dbReference type="ARBA" id="ARBA00022927"/>
    </source>
</evidence>
<dbReference type="STRING" id="82374.NZ47_02225"/>